<keyword evidence="1" id="KW-1133">Transmembrane helix</keyword>
<dbReference type="GO" id="GO:0016706">
    <property type="term" value="F:2-oxoglutarate-dependent dioxygenase activity"/>
    <property type="evidence" value="ECO:0007669"/>
    <property type="project" value="TreeGrafter"/>
</dbReference>
<dbReference type="Gene3D" id="2.60.120.650">
    <property type="entry name" value="Cupin"/>
    <property type="match status" value="1"/>
</dbReference>
<gene>
    <name evidence="2" type="primary">zgc:162255</name>
    <name evidence="2" type="ORF">g.4754</name>
</gene>
<keyword evidence="2" id="KW-0675">Receptor</keyword>
<reference evidence="2" key="2">
    <citation type="journal article" date="2015" name="Gigascience">
        <title>Reconstructing a comprehensive transcriptome assembly of a white-pupal translocated strain of the pest fruit fly Bactrocera cucurbitae.</title>
        <authorList>
            <person name="Sim S.B."/>
            <person name="Calla B."/>
            <person name="Hall B."/>
            <person name="DeRego T."/>
            <person name="Geib S.M."/>
        </authorList>
    </citation>
    <scope>NUCLEOTIDE SEQUENCE</scope>
</reference>
<dbReference type="EMBL" id="GBXI01017131">
    <property type="protein sequence ID" value="JAC97160.1"/>
    <property type="molecule type" value="Transcribed_RNA"/>
</dbReference>
<name>A0A0A1WEP1_ZEUCU</name>
<dbReference type="PANTHER" id="PTHR12480:SF13">
    <property type="entry name" value="LD14533P"/>
    <property type="match status" value="1"/>
</dbReference>
<organism evidence="2">
    <name type="scientific">Zeugodacus cucurbitae</name>
    <name type="common">Melon fruit fly</name>
    <name type="synonym">Bactrocera cucurbitae</name>
    <dbReference type="NCBI Taxonomy" id="28588"/>
    <lineage>
        <taxon>Eukaryota</taxon>
        <taxon>Metazoa</taxon>
        <taxon>Ecdysozoa</taxon>
        <taxon>Arthropoda</taxon>
        <taxon>Hexapoda</taxon>
        <taxon>Insecta</taxon>
        <taxon>Pterygota</taxon>
        <taxon>Neoptera</taxon>
        <taxon>Endopterygota</taxon>
        <taxon>Diptera</taxon>
        <taxon>Brachycera</taxon>
        <taxon>Muscomorpha</taxon>
        <taxon>Tephritoidea</taxon>
        <taxon>Tephritidae</taxon>
        <taxon>Zeugodacus</taxon>
        <taxon>Zeugodacus</taxon>
    </lineage>
</organism>
<feature type="transmembrane region" description="Helical" evidence="1">
    <location>
        <begin position="69"/>
        <end position="87"/>
    </location>
</feature>
<dbReference type="PANTHER" id="PTHR12480">
    <property type="entry name" value="ARGININE DEMETHYLASE AND LYSYL-HYDROXYLASE JMJD"/>
    <property type="match status" value="1"/>
</dbReference>
<accession>A0A0A1WEP1</accession>
<dbReference type="SUPFAM" id="SSF51197">
    <property type="entry name" value="Clavaminate synthase-like"/>
    <property type="match status" value="1"/>
</dbReference>
<sequence>MFLFWNRSSTRNVNPTAKRTRETLGEDFVRKLDALHDDALRTGLVTAADLQEAYRKSRDAELNPNRINLWYVLGILTFIMVVTPMFYEIITFLLGVRCFLPNNYIVSEATRPISDCDFCRDVSGPKILQNLTREEFAPYAYSSQPIIIKNAVAHWRAKQLLNFEYLKNLYERIPGAMDEVCPFLHFRSDFKSLHDVFAMPRERANLSMDQTPWYVGWSNCHPVVLEELRKLYPRPHFLPVDAEMPNTDYIFIGYEQGDFMHLDYIPRLVWQAQLQGNKSWIVAPTPECDHVCQSFSFYVEPGDAVLVDTRIWYHGSSIPNKGQFALTVQSEYG</sequence>
<dbReference type="InterPro" id="IPR050910">
    <property type="entry name" value="JMJD6_ArgDemeth/LysHydrox"/>
</dbReference>
<keyword evidence="1" id="KW-0472">Membrane</keyword>
<evidence type="ECO:0000313" key="2">
    <source>
        <dbReference type="EMBL" id="JAC97160.1"/>
    </source>
</evidence>
<dbReference type="AlphaFoldDB" id="A0A0A1WEP1"/>
<reference evidence="2" key="1">
    <citation type="submission" date="2014-11" db="EMBL/GenBank/DDBJ databases">
        <authorList>
            <person name="Geib S."/>
        </authorList>
    </citation>
    <scope>NUCLEOTIDE SEQUENCE</scope>
</reference>
<keyword evidence="1" id="KW-0812">Transmembrane</keyword>
<proteinExistence type="predicted"/>
<evidence type="ECO:0000256" key="1">
    <source>
        <dbReference type="SAM" id="Phobius"/>
    </source>
</evidence>
<dbReference type="GeneID" id="105216561"/>
<protein>
    <submittedName>
        <fullName evidence="2">Bombesin receptor-activated protein C6orf89 homolog</fullName>
    </submittedName>
</protein>
<dbReference type="OrthoDB" id="47883at2759"/>